<dbReference type="InterPro" id="IPR011032">
    <property type="entry name" value="GroES-like_sf"/>
</dbReference>
<organism evidence="8 9">
    <name type="scientific">Exophiala sideris</name>
    <dbReference type="NCBI Taxonomy" id="1016849"/>
    <lineage>
        <taxon>Eukaryota</taxon>
        <taxon>Fungi</taxon>
        <taxon>Dikarya</taxon>
        <taxon>Ascomycota</taxon>
        <taxon>Pezizomycotina</taxon>
        <taxon>Eurotiomycetes</taxon>
        <taxon>Chaetothyriomycetidae</taxon>
        <taxon>Chaetothyriales</taxon>
        <taxon>Herpotrichiellaceae</taxon>
        <taxon>Exophiala</taxon>
    </lineage>
</organism>
<keyword evidence="4 6" id="KW-0862">Zinc</keyword>
<proteinExistence type="inferred from homology"/>
<name>A0ABR0IX52_9EURO</name>
<dbReference type="Gene3D" id="3.90.180.10">
    <property type="entry name" value="Medium-chain alcohol dehydrogenases, catalytic domain"/>
    <property type="match status" value="2"/>
</dbReference>
<protein>
    <recommendedName>
        <fullName evidence="7">Enoyl reductase (ER) domain-containing protein</fullName>
    </recommendedName>
</protein>
<comment type="similarity">
    <text evidence="2 6">Belongs to the zinc-containing alcohol dehydrogenase family.</text>
</comment>
<evidence type="ECO:0000259" key="7">
    <source>
        <dbReference type="SMART" id="SM00829"/>
    </source>
</evidence>
<dbReference type="InterPro" id="IPR036291">
    <property type="entry name" value="NAD(P)-bd_dom_sf"/>
</dbReference>
<dbReference type="InterPro" id="IPR002328">
    <property type="entry name" value="ADH_Zn_CS"/>
</dbReference>
<dbReference type="CDD" id="cd08297">
    <property type="entry name" value="CAD3"/>
    <property type="match status" value="1"/>
</dbReference>
<dbReference type="PANTHER" id="PTHR42940">
    <property type="entry name" value="ALCOHOL DEHYDROGENASE 1-RELATED"/>
    <property type="match status" value="1"/>
</dbReference>
<evidence type="ECO:0000313" key="8">
    <source>
        <dbReference type="EMBL" id="KAK5051095.1"/>
    </source>
</evidence>
<reference evidence="8 9" key="1">
    <citation type="submission" date="2023-08" db="EMBL/GenBank/DDBJ databases">
        <title>Black Yeasts Isolated from many extreme environments.</title>
        <authorList>
            <person name="Coleine C."/>
            <person name="Stajich J.E."/>
            <person name="Selbmann L."/>
        </authorList>
    </citation>
    <scope>NUCLEOTIDE SEQUENCE [LARGE SCALE GENOMIC DNA]</scope>
    <source>
        <strain evidence="8 9">CCFEE 6328</strain>
    </source>
</reference>
<evidence type="ECO:0000256" key="1">
    <source>
        <dbReference type="ARBA" id="ARBA00001947"/>
    </source>
</evidence>
<gene>
    <name evidence="8" type="ORF">LTR69_010471</name>
</gene>
<evidence type="ECO:0000256" key="5">
    <source>
        <dbReference type="ARBA" id="ARBA00023002"/>
    </source>
</evidence>
<evidence type="ECO:0000256" key="3">
    <source>
        <dbReference type="ARBA" id="ARBA00022723"/>
    </source>
</evidence>
<dbReference type="Gene3D" id="3.40.50.720">
    <property type="entry name" value="NAD(P)-binding Rossmann-like Domain"/>
    <property type="match status" value="1"/>
</dbReference>
<dbReference type="EMBL" id="JAVRRF010000036">
    <property type="protein sequence ID" value="KAK5051095.1"/>
    <property type="molecule type" value="Genomic_DNA"/>
</dbReference>
<comment type="caution">
    <text evidence="8">The sequence shown here is derived from an EMBL/GenBank/DDBJ whole genome shotgun (WGS) entry which is preliminary data.</text>
</comment>
<sequence>MGSTGVETQTAAWLEAPKPGARLVIRKDIEIPTPGDGEILVKLEYTGFCHSDVHSIYGETPMDTDIAGHEGVGRVIKVGPKVPETMLNERVGIRQHNSGRDVRGTFQQYIAAPAKQVTKIPTQLKSEIVAPLLCAGLTLYSAIAKAQLNPGDWLVIPGAGGGLGHLGVQIASKRGYKVIAIDTGEAKRELCLKLGATKFLDFKSDKVEEEVKRLTNGFGVHACIVTAGSEAAYAESFKLVRNLGTLVCVGLPRLDFDLPISPFMMVVRGLHVVGSSVGTDKEMEELLDMAVKGDVVPQIAVFDFEEINNVMEKLARYEIGGRVVLKIPQ</sequence>
<feature type="domain" description="Enoyl reductase (ER)" evidence="7">
    <location>
        <begin position="20"/>
        <end position="325"/>
    </location>
</feature>
<keyword evidence="9" id="KW-1185">Reference proteome</keyword>
<dbReference type="SUPFAM" id="SSF51735">
    <property type="entry name" value="NAD(P)-binding Rossmann-fold domains"/>
    <property type="match status" value="1"/>
</dbReference>
<dbReference type="InterPro" id="IPR013154">
    <property type="entry name" value="ADH-like_N"/>
</dbReference>
<keyword evidence="5" id="KW-0560">Oxidoreductase</keyword>
<dbReference type="Proteomes" id="UP001345691">
    <property type="component" value="Unassembled WGS sequence"/>
</dbReference>
<dbReference type="InterPro" id="IPR013149">
    <property type="entry name" value="ADH-like_C"/>
</dbReference>
<evidence type="ECO:0000313" key="9">
    <source>
        <dbReference type="Proteomes" id="UP001345691"/>
    </source>
</evidence>
<dbReference type="SUPFAM" id="SSF50129">
    <property type="entry name" value="GroES-like"/>
    <property type="match status" value="1"/>
</dbReference>
<evidence type="ECO:0000256" key="6">
    <source>
        <dbReference type="RuleBase" id="RU361277"/>
    </source>
</evidence>
<dbReference type="Pfam" id="PF00107">
    <property type="entry name" value="ADH_zinc_N"/>
    <property type="match status" value="1"/>
</dbReference>
<dbReference type="PANTHER" id="PTHR42940:SF2">
    <property type="entry name" value="DEHYDROGENASE FAMILY OXIDOREDUCTASE, PUTATIVE (JCVI)-RELATED"/>
    <property type="match status" value="1"/>
</dbReference>
<dbReference type="SMART" id="SM00829">
    <property type="entry name" value="PKS_ER"/>
    <property type="match status" value="1"/>
</dbReference>
<dbReference type="Pfam" id="PF08240">
    <property type="entry name" value="ADH_N"/>
    <property type="match status" value="1"/>
</dbReference>
<dbReference type="PROSITE" id="PS00059">
    <property type="entry name" value="ADH_ZINC"/>
    <property type="match status" value="1"/>
</dbReference>
<keyword evidence="3 6" id="KW-0479">Metal-binding</keyword>
<evidence type="ECO:0000256" key="4">
    <source>
        <dbReference type="ARBA" id="ARBA00022833"/>
    </source>
</evidence>
<evidence type="ECO:0000256" key="2">
    <source>
        <dbReference type="ARBA" id="ARBA00008072"/>
    </source>
</evidence>
<dbReference type="InterPro" id="IPR020843">
    <property type="entry name" value="ER"/>
</dbReference>
<accession>A0ABR0IX52</accession>
<comment type="cofactor">
    <cofactor evidence="1 6">
        <name>Zn(2+)</name>
        <dbReference type="ChEBI" id="CHEBI:29105"/>
    </cofactor>
</comment>